<dbReference type="Proteomes" id="UP000694865">
    <property type="component" value="Unplaced"/>
</dbReference>
<dbReference type="CDD" id="cd00873">
    <property type="entry name" value="KU80"/>
    <property type="match status" value="1"/>
</dbReference>
<dbReference type="Pfam" id="PF02735">
    <property type="entry name" value="Ku"/>
    <property type="match status" value="1"/>
</dbReference>
<keyword evidence="5" id="KW-1185">Reference proteome</keyword>
<sequence length="261" mass="29256">MPTVINIVSKGDDQIKRQNYLGDGVMAFVGEPGDPAAGVAMSAIIQALYETNMVAIVKKLNSARGVPRIGLLTPHIKAKYECLFYNELPYNEDVRQYTFSSLTASKRNQPSEEQLQAVDNLITSMDLTQVEDEDEKTEVLKPKLTFNPYLQRVYQCLQHRVLNPNDPVPDIDPVIGQYLQPCQEVLTKCKPNLDKMTKVFKLDRITKKKVDATGENLWKQSDVNESGPAAKKPKIDEDGDFTMEGMAKGKITEVCCCFCCK</sequence>
<comment type="similarity">
    <text evidence="1">Belongs to the ku80 family.</text>
</comment>
<evidence type="ECO:0000259" key="3">
    <source>
        <dbReference type="Pfam" id="PF02735"/>
    </source>
</evidence>
<name>A0ABM0MC91_SACKO</name>
<dbReference type="GeneID" id="102806005"/>
<organism evidence="5 6">
    <name type="scientific">Saccoglossus kowalevskii</name>
    <name type="common">Acorn worm</name>
    <dbReference type="NCBI Taxonomy" id="10224"/>
    <lineage>
        <taxon>Eukaryota</taxon>
        <taxon>Metazoa</taxon>
        <taxon>Hemichordata</taxon>
        <taxon>Enteropneusta</taxon>
        <taxon>Harrimaniidae</taxon>
        <taxon>Saccoglossus</taxon>
    </lineage>
</organism>
<dbReference type="InterPro" id="IPR006164">
    <property type="entry name" value="DNA_bd_Ku70/Ku80"/>
</dbReference>
<dbReference type="InterPro" id="IPR024193">
    <property type="entry name" value="Ku80"/>
</dbReference>
<protein>
    <submittedName>
        <fullName evidence="6">X-ray repair cross-complementing protein 5-like</fullName>
    </submittedName>
</protein>
<dbReference type="Gene3D" id="2.40.290.10">
    <property type="match status" value="1"/>
</dbReference>
<keyword evidence="2" id="KW-0238">DNA-binding</keyword>
<accession>A0ABM0MC91</accession>
<proteinExistence type="inferred from homology"/>
<dbReference type="RefSeq" id="XP_006817632.1">
    <property type="nucleotide sequence ID" value="XM_006817569.1"/>
</dbReference>
<dbReference type="InterPro" id="IPR005160">
    <property type="entry name" value="Ku_C"/>
</dbReference>
<evidence type="ECO:0000313" key="6">
    <source>
        <dbReference type="RefSeq" id="XP_006817632.1"/>
    </source>
</evidence>
<dbReference type="Gene3D" id="1.10.1600.10">
    <property type="match status" value="1"/>
</dbReference>
<evidence type="ECO:0000313" key="5">
    <source>
        <dbReference type="Proteomes" id="UP000694865"/>
    </source>
</evidence>
<evidence type="ECO:0000256" key="1">
    <source>
        <dbReference type="ARBA" id="ARBA00007726"/>
    </source>
</evidence>
<evidence type="ECO:0000256" key="2">
    <source>
        <dbReference type="ARBA" id="ARBA00023125"/>
    </source>
</evidence>
<dbReference type="InterPro" id="IPR016194">
    <property type="entry name" value="SPOC-like_C_dom_sf"/>
</dbReference>
<dbReference type="PANTHER" id="PTHR12604:SF4">
    <property type="entry name" value="X-RAY REPAIR CROSS-COMPLEMENTING PROTEIN 5"/>
    <property type="match status" value="1"/>
</dbReference>
<dbReference type="SUPFAM" id="SSF100939">
    <property type="entry name" value="SPOC domain-like"/>
    <property type="match status" value="1"/>
</dbReference>
<evidence type="ECO:0000259" key="4">
    <source>
        <dbReference type="Pfam" id="PF03730"/>
    </source>
</evidence>
<dbReference type="PANTHER" id="PTHR12604">
    <property type="entry name" value="KU AUTOANTIGEN DNA HELICASE"/>
    <property type="match status" value="1"/>
</dbReference>
<gene>
    <name evidence="6" type="primary">LOC102806005</name>
</gene>
<dbReference type="Pfam" id="PF03730">
    <property type="entry name" value="Ku_C"/>
    <property type="match status" value="1"/>
</dbReference>
<feature type="domain" description="Ku70/Ku80 C-terminal arm" evidence="4">
    <location>
        <begin position="141"/>
        <end position="234"/>
    </location>
</feature>
<feature type="domain" description="Ku" evidence="3">
    <location>
        <begin position="13"/>
        <end position="117"/>
    </location>
</feature>
<reference evidence="6" key="1">
    <citation type="submission" date="2025-08" db="UniProtKB">
        <authorList>
            <consortium name="RefSeq"/>
        </authorList>
    </citation>
    <scope>IDENTIFICATION</scope>
    <source>
        <tissue evidence="6">Testes</tissue>
    </source>
</reference>